<reference evidence="3" key="4">
    <citation type="submission" date="2025-05" db="UniProtKB">
        <authorList>
            <consortium name="EnsemblFungi"/>
        </authorList>
    </citation>
    <scope>IDENTIFICATION</scope>
    <source>
        <strain evidence="3">isolate 1-1 / race 1 (BBBD)</strain>
    </source>
</reference>
<reference evidence="3 4" key="3">
    <citation type="journal article" date="2017" name="G3 (Bethesda)">
        <title>Comparative analysis highlights variable genome content of wheat rusts and divergence of the mating loci.</title>
        <authorList>
            <person name="Cuomo C.A."/>
            <person name="Bakkeren G."/>
            <person name="Khalil H.B."/>
            <person name="Panwar V."/>
            <person name="Joly D."/>
            <person name="Linning R."/>
            <person name="Sakthikumar S."/>
            <person name="Song X."/>
            <person name="Adiconis X."/>
            <person name="Fan L."/>
            <person name="Goldberg J.M."/>
            <person name="Levin J.Z."/>
            <person name="Young S."/>
            <person name="Zeng Q."/>
            <person name="Anikster Y."/>
            <person name="Bruce M."/>
            <person name="Wang M."/>
            <person name="Yin C."/>
            <person name="McCallum B."/>
            <person name="Szabo L.J."/>
            <person name="Hulbert S."/>
            <person name="Chen X."/>
            <person name="Fellers J.P."/>
        </authorList>
    </citation>
    <scope>NUCLEOTIDE SEQUENCE</scope>
    <source>
        <strain evidence="3">isolate 1-1 / race 1 (BBBD)</strain>
        <strain evidence="4">Isolate 1-1 / race 1 (BBBD)</strain>
    </source>
</reference>
<dbReference type="VEuPathDB" id="FungiDB:PTTG_25642"/>
<keyword evidence="1" id="KW-0732">Signal</keyword>
<dbReference type="Proteomes" id="UP000005240">
    <property type="component" value="Unassembled WGS sequence"/>
</dbReference>
<feature type="signal peptide" evidence="1">
    <location>
        <begin position="1"/>
        <end position="21"/>
    </location>
</feature>
<evidence type="ECO:0000313" key="4">
    <source>
        <dbReference type="Proteomes" id="UP000005240"/>
    </source>
</evidence>
<gene>
    <name evidence="2" type="ORF">PTTG_25642</name>
</gene>
<proteinExistence type="predicted"/>
<organism evidence="2">
    <name type="scientific">Puccinia triticina (isolate 1-1 / race 1 (BBBD))</name>
    <name type="common">Brown leaf rust fungus</name>
    <dbReference type="NCBI Taxonomy" id="630390"/>
    <lineage>
        <taxon>Eukaryota</taxon>
        <taxon>Fungi</taxon>
        <taxon>Dikarya</taxon>
        <taxon>Basidiomycota</taxon>
        <taxon>Pucciniomycotina</taxon>
        <taxon>Pucciniomycetes</taxon>
        <taxon>Pucciniales</taxon>
        <taxon>Pucciniaceae</taxon>
        <taxon>Puccinia</taxon>
    </lineage>
</organism>
<evidence type="ECO:0000313" key="2">
    <source>
        <dbReference type="EMBL" id="OAV98382.1"/>
    </source>
</evidence>
<dbReference type="AlphaFoldDB" id="A0A180H1M1"/>
<dbReference type="OrthoDB" id="2507469at2759"/>
<sequence>MFSPSLVRLSLLALIGQLVLATPNDDPEERTQSCFYYSGANTTQASCNENPHVVCKKGCTGYVTAEGCQPTGNPSTQPTDAPSTQYCEIGFGRDSAVSKVCQTKTQTYLCSGKTTGAAQCHGCVQS</sequence>
<keyword evidence="4" id="KW-1185">Reference proteome</keyword>
<evidence type="ECO:0008006" key="5">
    <source>
        <dbReference type="Google" id="ProtNLM"/>
    </source>
</evidence>
<accession>A0A180H1M1</accession>
<feature type="chain" id="PRO_5008110561" description="Secreted protein" evidence="1">
    <location>
        <begin position="22"/>
        <end position="126"/>
    </location>
</feature>
<evidence type="ECO:0000313" key="3">
    <source>
        <dbReference type="EnsemblFungi" id="PTTG_25642-t43_1-p1"/>
    </source>
</evidence>
<dbReference type="EnsemblFungi" id="PTTG_25642-t43_1">
    <property type="protein sequence ID" value="PTTG_25642-t43_1-p1"/>
    <property type="gene ID" value="PTTG_25642"/>
</dbReference>
<name>A0A180H1M1_PUCT1</name>
<dbReference type="EMBL" id="ADAS02000007">
    <property type="protein sequence ID" value="OAV98382.1"/>
    <property type="molecule type" value="Genomic_DNA"/>
</dbReference>
<reference evidence="2" key="1">
    <citation type="submission" date="2009-11" db="EMBL/GenBank/DDBJ databases">
        <authorList>
            <consortium name="The Broad Institute Genome Sequencing Platform"/>
            <person name="Ward D."/>
            <person name="Feldgarden M."/>
            <person name="Earl A."/>
            <person name="Young S.K."/>
            <person name="Zeng Q."/>
            <person name="Koehrsen M."/>
            <person name="Alvarado L."/>
            <person name="Berlin A."/>
            <person name="Bochicchio J."/>
            <person name="Borenstein D."/>
            <person name="Chapman S.B."/>
            <person name="Chen Z."/>
            <person name="Engels R."/>
            <person name="Freedman E."/>
            <person name="Gellesch M."/>
            <person name="Goldberg J."/>
            <person name="Griggs A."/>
            <person name="Gujja S."/>
            <person name="Heilman E."/>
            <person name="Heiman D."/>
            <person name="Hepburn T."/>
            <person name="Howarth C."/>
            <person name="Jen D."/>
            <person name="Larson L."/>
            <person name="Lewis B."/>
            <person name="Mehta T."/>
            <person name="Park D."/>
            <person name="Pearson M."/>
            <person name="Roberts A."/>
            <person name="Saif S."/>
            <person name="Shea T."/>
            <person name="Shenoy N."/>
            <person name="Sisk P."/>
            <person name="Stolte C."/>
            <person name="Sykes S."/>
            <person name="Thomson T."/>
            <person name="Walk T."/>
            <person name="White J."/>
            <person name="Yandava C."/>
            <person name="Izard J."/>
            <person name="Baranova O.V."/>
            <person name="Blanton J.M."/>
            <person name="Tanner A.C."/>
            <person name="Dewhirst F.E."/>
            <person name="Haas B."/>
            <person name="Nusbaum C."/>
            <person name="Birren B."/>
        </authorList>
    </citation>
    <scope>NUCLEOTIDE SEQUENCE [LARGE SCALE GENOMIC DNA]</scope>
    <source>
        <strain evidence="2">1-1 BBBD Race 1</strain>
    </source>
</reference>
<protein>
    <recommendedName>
        <fullName evidence="5">Secreted protein</fullName>
    </recommendedName>
</protein>
<reference evidence="2" key="2">
    <citation type="submission" date="2016-05" db="EMBL/GenBank/DDBJ databases">
        <title>Comparative analysis highlights variable genome content of wheat rusts and divergence of the mating loci.</title>
        <authorList>
            <person name="Cuomo C.A."/>
            <person name="Bakkeren G."/>
            <person name="Szabo L."/>
            <person name="Khalil H."/>
            <person name="Joly D."/>
            <person name="Goldberg J."/>
            <person name="Young S."/>
            <person name="Zeng Q."/>
            <person name="Fellers J."/>
        </authorList>
    </citation>
    <scope>NUCLEOTIDE SEQUENCE [LARGE SCALE GENOMIC DNA]</scope>
    <source>
        <strain evidence="2">1-1 BBBD Race 1</strain>
    </source>
</reference>
<evidence type="ECO:0000256" key="1">
    <source>
        <dbReference type="SAM" id="SignalP"/>
    </source>
</evidence>